<keyword evidence="7" id="KW-0408">Iron</keyword>
<protein>
    <submittedName>
        <fullName evidence="10">Epoxyqueuosine reductase</fullName>
    </submittedName>
</protein>
<dbReference type="Pfam" id="PF13646">
    <property type="entry name" value="HEAT_2"/>
    <property type="match status" value="1"/>
</dbReference>
<dbReference type="GO" id="GO:0051539">
    <property type="term" value="F:4 iron, 4 sulfur cluster binding"/>
    <property type="evidence" value="ECO:0007669"/>
    <property type="project" value="UniProtKB-KW"/>
</dbReference>
<evidence type="ECO:0000256" key="5">
    <source>
        <dbReference type="ARBA" id="ARBA00022785"/>
    </source>
</evidence>
<dbReference type="InterPro" id="IPR017896">
    <property type="entry name" value="4Fe4S_Fe-S-bd"/>
</dbReference>
<keyword evidence="2" id="KW-0963">Cytoplasm</keyword>
<keyword evidence="5" id="KW-0671">Queuosine biosynthesis</keyword>
<dbReference type="PROSITE" id="PS51379">
    <property type="entry name" value="4FE4S_FER_2"/>
    <property type="match status" value="1"/>
</dbReference>
<evidence type="ECO:0000313" key="10">
    <source>
        <dbReference type="EMBL" id="AMC00058.1"/>
    </source>
</evidence>
<dbReference type="PANTHER" id="PTHR30002:SF4">
    <property type="entry name" value="EPOXYQUEUOSINE REDUCTASE"/>
    <property type="match status" value="1"/>
</dbReference>
<name>A0A0X8FNT5_9LACT</name>
<keyword evidence="8" id="KW-0411">Iron-sulfur</keyword>
<dbReference type="Proteomes" id="UP000062260">
    <property type="component" value="Chromosome"/>
</dbReference>
<dbReference type="EMBL" id="CP014163">
    <property type="protein sequence ID" value="AMC00058.1"/>
    <property type="molecule type" value="Genomic_DNA"/>
</dbReference>
<dbReference type="Gene3D" id="3.30.70.20">
    <property type="match status" value="1"/>
</dbReference>
<keyword evidence="3" id="KW-0819">tRNA processing</keyword>
<dbReference type="GO" id="GO:0008616">
    <property type="term" value="P:tRNA queuosine(34) biosynthetic process"/>
    <property type="evidence" value="ECO:0007669"/>
    <property type="project" value="UniProtKB-KW"/>
</dbReference>
<accession>A0A0X8FNT5</accession>
<reference evidence="10 11" key="1">
    <citation type="journal article" date="2016" name="Genome Announc.">
        <title>Complete Genome Sequences of Aerococcus christensenii CCUG 28831T, Aerococcus sanguinicola CCUG 43001T, Aerococcus urinae CCUG 36881T, Aerococcus urinaeequi CCUG 28094T, Aerococcus urinaehominis CCUG 42038 BT, and Aerococcus viridans CCUG 4311T.</title>
        <authorList>
            <person name="Carkaci D."/>
            <person name="Dargis R."/>
            <person name="Nielsen X.C."/>
            <person name="Skovgaard O."/>
            <person name="Fuursted K."/>
            <person name="Christensen J.J."/>
        </authorList>
    </citation>
    <scope>NUCLEOTIDE SEQUENCE [LARGE SCALE GENOMIC DNA]</scope>
    <source>
        <strain evidence="10 11">CCUG42038B</strain>
    </source>
</reference>
<dbReference type="InterPro" id="IPR004453">
    <property type="entry name" value="QueG"/>
</dbReference>
<dbReference type="NCBIfam" id="TIGR00276">
    <property type="entry name" value="tRNA epoxyqueuosine(34) reductase QueG"/>
    <property type="match status" value="1"/>
</dbReference>
<evidence type="ECO:0000256" key="1">
    <source>
        <dbReference type="ARBA" id="ARBA00022485"/>
    </source>
</evidence>
<reference evidence="11" key="2">
    <citation type="submission" date="2016-01" db="EMBL/GenBank/DDBJ databases">
        <title>Six Aerococcus type strain genome sequencing and assembly using PacBio and Illumina Hiseq.</title>
        <authorList>
            <person name="Carkaci D."/>
            <person name="Dargis R."/>
            <person name="Nielsen X.C."/>
            <person name="Skovgaard O."/>
            <person name="Fuursted K."/>
            <person name="Christensen J.J."/>
        </authorList>
    </citation>
    <scope>NUCLEOTIDE SEQUENCE [LARGE SCALE GENOMIC DNA]</scope>
    <source>
        <strain evidence="11">CCUG42038B</strain>
    </source>
</reference>
<dbReference type="InterPro" id="IPR017900">
    <property type="entry name" value="4Fe4S_Fe_S_CS"/>
</dbReference>
<sequence length="386" mass="44015">MEEKEKVRDLALNQVGMDLVGFTTADDFSYMQKSLYEQKAAGHTSGFEHPVIDERLYPKRLLASGQSIVSFALAYPNQPLYEKKRERGVRRGQFARASWGVDYHHLLREKMDQLIACLAERYEGFEAYGMVDTGELSDVAVARRAGLGFIGRNGLLINQKYGSYIYLGEIITNLPFDNDPIIADGCGECRRCIDFCPTGALLGDGRMNAKRCISYLTQTKGYIPREFRDQVGHQIYGCDICQQVCPYNQGIDSHIHPLMEPERDQVEPILQPMLTMSNKQFKEQFGHLAGAWRGKKPLQRNAILALANYRDRSAIPLLLEIIDQDMRPMIRGTAAYAVAKIEKRYNQALVDFISQAYDQECRRSDSDEETRIEFKLALTTLKEKRK</sequence>
<dbReference type="InterPro" id="IPR016024">
    <property type="entry name" value="ARM-type_fold"/>
</dbReference>
<evidence type="ECO:0000259" key="9">
    <source>
        <dbReference type="PROSITE" id="PS51379"/>
    </source>
</evidence>
<organism evidence="10 11">
    <name type="scientific">Aerococcus urinaehominis</name>
    <dbReference type="NCBI Taxonomy" id="128944"/>
    <lineage>
        <taxon>Bacteria</taxon>
        <taxon>Bacillati</taxon>
        <taxon>Bacillota</taxon>
        <taxon>Bacilli</taxon>
        <taxon>Lactobacillales</taxon>
        <taxon>Aerococcaceae</taxon>
        <taxon>Aerococcus</taxon>
    </lineage>
</organism>
<dbReference type="InterPro" id="IPR013542">
    <property type="entry name" value="QueG_DUF1730"/>
</dbReference>
<dbReference type="PANTHER" id="PTHR30002">
    <property type="entry name" value="EPOXYQUEUOSINE REDUCTASE"/>
    <property type="match status" value="1"/>
</dbReference>
<dbReference type="SUPFAM" id="SSF54862">
    <property type="entry name" value="4Fe-4S ferredoxins"/>
    <property type="match status" value="1"/>
</dbReference>
<dbReference type="InterPro" id="IPR011989">
    <property type="entry name" value="ARM-like"/>
</dbReference>
<dbReference type="GO" id="GO:0046872">
    <property type="term" value="F:metal ion binding"/>
    <property type="evidence" value="ECO:0007669"/>
    <property type="project" value="UniProtKB-KW"/>
</dbReference>
<keyword evidence="1" id="KW-0004">4Fe-4S</keyword>
<evidence type="ECO:0000313" key="11">
    <source>
        <dbReference type="Proteomes" id="UP000062260"/>
    </source>
</evidence>
<dbReference type="KEGG" id="auh:AWM75_06095"/>
<feature type="domain" description="4Fe-4S ferredoxin-type" evidence="9">
    <location>
        <begin position="177"/>
        <end position="206"/>
    </location>
</feature>
<keyword evidence="4" id="KW-0479">Metal-binding</keyword>
<dbReference type="Pfam" id="PF08331">
    <property type="entry name" value="QueG_DUF1730"/>
    <property type="match status" value="1"/>
</dbReference>
<dbReference type="AlphaFoldDB" id="A0A0X8FNT5"/>
<keyword evidence="11" id="KW-1185">Reference proteome</keyword>
<dbReference type="SUPFAM" id="SSF48371">
    <property type="entry name" value="ARM repeat"/>
    <property type="match status" value="1"/>
</dbReference>
<dbReference type="STRING" id="128944.AWM75_06095"/>
<gene>
    <name evidence="10" type="ORF">AWM75_06095</name>
</gene>
<proteinExistence type="predicted"/>
<evidence type="ECO:0000256" key="3">
    <source>
        <dbReference type="ARBA" id="ARBA00022694"/>
    </source>
</evidence>
<dbReference type="GO" id="GO:0052693">
    <property type="term" value="F:epoxyqueuosine reductase activity"/>
    <property type="evidence" value="ECO:0007669"/>
    <property type="project" value="TreeGrafter"/>
</dbReference>
<keyword evidence="6" id="KW-0560">Oxidoreductase</keyword>
<evidence type="ECO:0000256" key="2">
    <source>
        <dbReference type="ARBA" id="ARBA00022490"/>
    </source>
</evidence>
<evidence type="ECO:0000256" key="4">
    <source>
        <dbReference type="ARBA" id="ARBA00022723"/>
    </source>
</evidence>
<evidence type="ECO:0000256" key="6">
    <source>
        <dbReference type="ARBA" id="ARBA00023002"/>
    </source>
</evidence>
<dbReference type="PROSITE" id="PS00198">
    <property type="entry name" value="4FE4S_FER_1"/>
    <property type="match status" value="1"/>
</dbReference>
<evidence type="ECO:0000256" key="8">
    <source>
        <dbReference type="ARBA" id="ARBA00023014"/>
    </source>
</evidence>
<dbReference type="Gene3D" id="1.25.10.10">
    <property type="entry name" value="Leucine-rich Repeat Variant"/>
    <property type="match status" value="1"/>
</dbReference>
<evidence type="ECO:0000256" key="7">
    <source>
        <dbReference type="ARBA" id="ARBA00023004"/>
    </source>
</evidence>
<dbReference type="Pfam" id="PF13484">
    <property type="entry name" value="Fer4_16"/>
    <property type="match status" value="1"/>
</dbReference>